<evidence type="ECO:0000256" key="2">
    <source>
        <dbReference type="ARBA" id="ARBA00022475"/>
    </source>
</evidence>
<gene>
    <name evidence="7" type="ORF">DET52_104142</name>
</gene>
<feature type="transmembrane region" description="Helical" evidence="6">
    <location>
        <begin position="127"/>
        <end position="148"/>
    </location>
</feature>
<dbReference type="GO" id="GO:0042910">
    <property type="term" value="F:xenobiotic transmembrane transporter activity"/>
    <property type="evidence" value="ECO:0007669"/>
    <property type="project" value="InterPro"/>
</dbReference>
<proteinExistence type="predicted"/>
<feature type="transmembrane region" description="Helical" evidence="6">
    <location>
        <begin position="404"/>
        <end position="423"/>
    </location>
</feature>
<sequence>MQPAKRVAVNTGILYARMAITVFISLYATRLVLAALGAEDYGIFNVVGGAVAMLTFLSSAMSSATQRFMSYAQGEGNKQKQKSIFSVSVILHLLIAIVVVVFIEIVGYFLFDSILEIPDDRMDVAKILFQFMVVRVFFAIISVPYDAVINAHENMLLVAVLGIIEAIMKLSIAVYLAYVKFDQLLVFGGLMVTLSVVLIFLRGIYCSKKYDEVQYGLVKNFDKQLFKEMTGYASWSLLSSTSSLVTMRGVSIVLNSFFGVIVNAAQAIADQITGQLMVFSNMMLKALNPVIVKSEGENNRRQMLKASMTGNKISFFLIAFFAIPVIIEMPFILDTWLKDVPEYTVIFCRLSVIKAMIDQLTVTFGTAVGATGNIRKMSFWYSFVYIFLLPVSYVAFKFGAAPHVIYVNIIIMSIALAAIRIYFTYWQCGLDVKQFLYDVVVRCVIITILVVLIACTPFMFIENEIIRFMMVVFSSSLFFIVFMLLIGLKQDEKRMLHGILKTILDRVRERIKSKYSG</sequence>
<feature type="transmembrane region" description="Helical" evidence="6">
    <location>
        <begin position="84"/>
        <end position="111"/>
    </location>
</feature>
<dbReference type="PANTHER" id="PTHR30250">
    <property type="entry name" value="PST FAMILY PREDICTED COLANIC ACID TRANSPORTER"/>
    <property type="match status" value="1"/>
</dbReference>
<evidence type="ECO:0000256" key="6">
    <source>
        <dbReference type="SAM" id="Phobius"/>
    </source>
</evidence>
<feature type="transmembrane region" description="Helical" evidence="6">
    <location>
        <begin position="42"/>
        <end position="63"/>
    </location>
</feature>
<protein>
    <submittedName>
        <fullName evidence="7">Na+-driven multidrug efflux pump</fullName>
    </submittedName>
</protein>
<name>A0A4R6H4B0_9BACT</name>
<dbReference type="PANTHER" id="PTHR30250:SF26">
    <property type="entry name" value="PSMA PROTEIN"/>
    <property type="match status" value="1"/>
</dbReference>
<evidence type="ECO:0000256" key="3">
    <source>
        <dbReference type="ARBA" id="ARBA00022692"/>
    </source>
</evidence>
<dbReference type="InterPro" id="IPR002528">
    <property type="entry name" value="MATE_fam"/>
</dbReference>
<feature type="transmembrane region" description="Helical" evidence="6">
    <location>
        <begin position="379"/>
        <end position="398"/>
    </location>
</feature>
<feature type="transmembrane region" description="Helical" evidence="6">
    <location>
        <begin position="435"/>
        <end position="459"/>
    </location>
</feature>
<feature type="transmembrane region" description="Helical" evidence="6">
    <location>
        <begin position="155"/>
        <end position="178"/>
    </location>
</feature>
<comment type="subcellular location">
    <subcellularLocation>
        <location evidence="1">Cell membrane</location>
        <topology evidence="1">Multi-pass membrane protein</topology>
    </subcellularLocation>
</comment>
<dbReference type="GO" id="GO:0015297">
    <property type="term" value="F:antiporter activity"/>
    <property type="evidence" value="ECO:0007669"/>
    <property type="project" value="InterPro"/>
</dbReference>
<feature type="transmembrane region" description="Helical" evidence="6">
    <location>
        <begin position="465"/>
        <end position="488"/>
    </location>
</feature>
<feature type="transmembrane region" description="Helical" evidence="6">
    <location>
        <begin position="12"/>
        <end position="36"/>
    </location>
</feature>
<feature type="transmembrane region" description="Helical" evidence="6">
    <location>
        <begin position="184"/>
        <end position="205"/>
    </location>
</feature>
<keyword evidence="5 6" id="KW-0472">Membrane</keyword>
<evidence type="ECO:0000256" key="1">
    <source>
        <dbReference type="ARBA" id="ARBA00004651"/>
    </source>
</evidence>
<dbReference type="GO" id="GO:0005886">
    <property type="term" value="C:plasma membrane"/>
    <property type="evidence" value="ECO:0007669"/>
    <property type="project" value="UniProtKB-SubCell"/>
</dbReference>
<dbReference type="Proteomes" id="UP000294848">
    <property type="component" value="Unassembled WGS sequence"/>
</dbReference>
<keyword evidence="2" id="KW-1003">Cell membrane</keyword>
<evidence type="ECO:0000256" key="4">
    <source>
        <dbReference type="ARBA" id="ARBA00022989"/>
    </source>
</evidence>
<keyword evidence="4 6" id="KW-1133">Transmembrane helix</keyword>
<comment type="caution">
    <text evidence="7">The sequence shown here is derived from an EMBL/GenBank/DDBJ whole genome shotgun (WGS) entry which is preliminary data.</text>
</comment>
<evidence type="ECO:0000313" key="8">
    <source>
        <dbReference type="Proteomes" id="UP000294848"/>
    </source>
</evidence>
<feature type="transmembrane region" description="Helical" evidence="6">
    <location>
        <begin position="313"/>
        <end position="333"/>
    </location>
</feature>
<dbReference type="EMBL" id="SNWI01000004">
    <property type="protein sequence ID" value="TDO02677.1"/>
    <property type="molecule type" value="Genomic_DNA"/>
</dbReference>
<dbReference type="AlphaFoldDB" id="A0A4R6H4B0"/>
<dbReference type="InterPro" id="IPR050833">
    <property type="entry name" value="Poly_Biosynth_Transport"/>
</dbReference>
<reference evidence="7 8" key="1">
    <citation type="submission" date="2019-03" db="EMBL/GenBank/DDBJ databases">
        <title>Freshwater and sediment microbial communities from various areas in North America, analyzing microbe dynamics in response to fracking.</title>
        <authorList>
            <person name="Lamendella R."/>
        </authorList>
    </citation>
    <scope>NUCLEOTIDE SEQUENCE [LARGE SCALE GENOMIC DNA]</scope>
    <source>
        <strain evidence="7 8">114D</strain>
    </source>
</reference>
<organism evidence="7 8">
    <name type="scientific">Sunxiuqinia elliptica</name>
    <dbReference type="NCBI Taxonomy" id="655355"/>
    <lineage>
        <taxon>Bacteria</taxon>
        <taxon>Pseudomonadati</taxon>
        <taxon>Bacteroidota</taxon>
        <taxon>Bacteroidia</taxon>
        <taxon>Marinilabiliales</taxon>
        <taxon>Prolixibacteraceae</taxon>
        <taxon>Sunxiuqinia</taxon>
    </lineage>
</organism>
<accession>A0A4R6H4B0</accession>
<feature type="transmembrane region" description="Helical" evidence="6">
    <location>
        <begin position="353"/>
        <end position="372"/>
    </location>
</feature>
<evidence type="ECO:0000256" key="5">
    <source>
        <dbReference type="ARBA" id="ARBA00023136"/>
    </source>
</evidence>
<dbReference type="OrthoDB" id="5365632at2"/>
<evidence type="ECO:0000313" key="7">
    <source>
        <dbReference type="EMBL" id="TDO02677.1"/>
    </source>
</evidence>
<keyword evidence="3 6" id="KW-0812">Transmembrane</keyword>
<dbReference type="RefSeq" id="WP_133464928.1">
    <property type="nucleotide sequence ID" value="NZ_SNWI01000004.1"/>
</dbReference>
<dbReference type="Pfam" id="PF01554">
    <property type="entry name" value="MatE"/>
    <property type="match status" value="1"/>
</dbReference>